<keyword evidence="11" id="KW-1185">Reference proteome</keyword>
<evidence type="ECO:0000256" key="4">
    <source>
        <dbReference type="ARBA" id="ARBA00023288"/>
    </source>
</evidence>
<evidence type="ECO:0000313" key="9">
    <source>
        <dbReference type="EMBL" id="KAF5772468.1"/>
    </source>
</evidence>
<evidence type="ECO:0000313" key="10">
    <source>
        <dbReference type="EMBL" id="OTG00695.1"/>
    </source>
</evidence>
<dbReference type="InterPro" id="IPR051863">
    <property type="entry name" value="HIPP"/>
</dbReference>
<reference evidence="10" key="2">
    <citation type="submission" date="2017-02" db="EMBL/GenBank/DDBJ databases">
        <title>Sunflower complete genome.</title>
        <authorList>
            <person name="Langlade N."/>
            <person name="Munos S."/>
        </authorList>
    </citation>
    <scope>NUCLEOTIDE SEQUENCE [LARGE SCALE GENOMIC DNA]</scope>
    <source>
        <tissue evidence="10">Leaves</tissue>
    </source>
</reference>
<dbReference type="Proteomes" id="UP000215914">
    <property type="component" value="Chromosome 13"/>
</dbReference>
<organism evidence="10 11">
    <name type="scientific">Helianthus annuus</name>
    <name type="common">Common sunflower</name>
    <dbReference type="NCBI Taxonomy" id="4232"/>
    <lineage>
        <taxon>Eukaryota</taxon>
        <taxon>Viridiplantae</taxon>
        <taxon>Streptophyta</taxon>
        <taxon>Embryophyta</taxon>
        <taxon>Tracheophyta</taxon>
        <taxon>Spermatophyta</taxon>
        <taxon>Magnoliopsida</taxon>
        <taxon>eudicotyledons</taxon>
        <taxon>Gunneridae</taxon>
        <taxon>Pentapetalae</taxon>
        <taxon>asterids</taxon>
        <taxon>campanulids</taxon>
        <taxon>Asterales</taxon>
        <taxon>Asteraceae</taxon>
        <taxon>Asteroideae</taxon>
        <taxon>Heliantheae alliance</taxon>
        <taxon>Heliantheae</taxon>
        <taxon>Helianthus</taxon>
    </lineage>
</organism>
<dbReference type="OMA" id="TEXKEAE"/>
<evidence type="ECO:0000259" key="8">
    <source>
        <dbReference type="PROSITE" id="PS50846"/>
    </source>
</evidence>
<dbReference type="InterPro" id="IPR006121">
    <property type="entry name" value="HMA_dom"/>
</dbReference>
<evidence type="ECO:0000256" key="6">
    <source>
        <dbReference type="ARBA" id="ARBA00024045"/>
    </source>
</evidence>
<dbReference type="InParanoid" id="A0A251SPB7"/>
<dbReference type="InterPro" id="IPR036163">
    <property type="entry name" value="HMA_dom_sf"/>
</dbReference>
<dbReference type="PANTHER" id="PTHR45811">
    <property type="entry name" value="COPPER TRANSPORT PROTEIN FAMILY-RELATED"/>
    <property type="match status" value="1"/>
</dbReference>
<name>A0A251SPB7_HELAN</name>
<dbReference type="PROSITE" id="PS50846">
    <property type="entry name" value="HMA_2"/>
    <property type="match status" value="1"/>
</dbReference>
<feature type="domain" description="HMA" evidence="8">
    <location>
        <begin position="4"/>
        <end position="70"/>
    </location>
</feature>
<evidence type="ECO:0000256" key="3">
    <source>
        <dbReference type="ARBA" id="ARBA00022723"/>
    </source>
</evidence>
<keyword evidence="5" id="KW-0636">Prenylation</keyword>
<reference evidence="9 11" key="1">
    <citation type="journal article" date="2017" name="Nature">
        <title>The sunflower genome provides insights into oil metabolism, flowering and Asterid evolution.</title>
        <authorList>
            <person name="Badouin H."/>
            <person name="Gouzy J."/>
            <person name="Grassa C.J."/>
            <person name="Murat F."/>
            <person name="Staton S.E."/>
            <person name="Cottret L."/>
            <person name="Lelandais-Briere C."/>
            <person name="Owens G.L."/>
            <person name="Carrere S."/>
            <person name="Mayjonade B."/>
            <person name="Legrand L."/>
            <person name="Gill N."/>
            <person name="Kane N.C."/>
            <person name="Bowers J.E."/>
            <person name="Hubner S."/>
            <person name="Bellec A."/>
            <person name="Berard A."/>
            <person name="Berges H."/>
            <person name="Blanchet N."/>
            <person name="Boniface M.C."/>
            <person name="Brunel D."/>
            <person name="Catrice O."/>
            <person name="Chaidir N."/>
            <person name="Claudel C."/>
            <person name="Donnadieu C."/>
            <person name="Faraut T."/>
            <person name="Fievet G."/>
            <person name="Helmstetter N."/>
            <person name="King M."/>
            <person name="Knapp S.J."/>
            <person name="Lai Z."/>
            <person name="Le Paslier M.C."/>
            <person name="Lippi Y."/>
            <person name="Lorenzon L."/>
            <person name="Mandel J.R."/>
            <person name="Marage G."/>
            <person name="Marchand G."/>
            <person name="Marquand E."/>
            <person name="Bret-Mestries E."/>
            <person name="Morien E."/>
            <person name="Nambeesan S."/>
            <person name="Nguyen T."/>
            <person name="Pegot-Espagnet P."/>
            <person name="Pouilly N."/>
            <person name="Raftis F."/>
            <person name="Sallet E."/>
            <person name="Schiex T."/>
            <person name="Thomas J."/>
            <person name="Vandecasteele C."/>
            <person name="Vares D."/>
            <person name="Vear F."/>
            <person name="Vautrin S."/>
            <person name="Crespi M."/>
            <person name="Mangin B."/>
            <person name="Burke J.M."/>
            <person name="Salse J."/>
            <person name="Munos S."/>
            <person name="Vincourt P."/>
            <person name="Rieseberg L.H."/>
            <person name="Langlade N.B."/>
        </authorList>
    </citation>
    <scope>NUCLEOTIDE SEQUENCE [LARGE SCALE GENOMIC DNA]</scope>
    <source>
        <strain evidence="11">cv. SF193</strain>
        <tissue evidence="9">Leaves</tissue>
    </source>
</reference>
<dbReference type="Pfam" id="PF00403">
    <property type="entry name" value="HMA"/>
    <property type="match status" value="1"/>
</dbReference>
<dbReference type="AlphaFoldDB" id="A0A251SPB7"/>
<dbReference type="EMBL" id="CM007902">
    <property type="protein sequence ID" value="OTG00695.1"/>
    <property type="molecule type" value="Genomic_DNA"/>
</dbReference>
<comment type="similarity">
    <text evidence="6">Belongs to the HIPP family.</text>
</comment>
<evidence type="ECO:0000313" key="11">
    <source>
        <dbReference type="Proteomes" id="UP000215914"/>
    </source>
</evidence>
<feature type="compositionally biased region" description="Basic and acidic residues" evidence="7">
    <location>
        <begin position="72"/>
        <end position="86"/>
    </location>
</feature>
<dbReference type="EMBL" id="MNCJ02000328">
    <property type="protein sequence ID" value="KAF5772468.1"/>
    <property type="molecule type" value="Genomic_DNA"/>
</dbReference>
<evidence type="ECO:0000256" key="2">
    <source>
        <dbReference type="ARBA" id="ARBA00022481"/>
    </source>
</evidence>
<keyword evidence="4" id="KW-0449">Lipoprotein</keyword>
<dbReference type="Gramene" id="mRNA:HanXRQr2_Chr13g0577301">
    <property type="protein sequence ID" value="mRNA:HanXRQr2_Chr13g0577301"/>
    <property type="gene ID" value="HanXRQr2_Chr13g0577301"/>
</dbReference>
<accession>A0A251SPB7</accession>
<keyword evidence="2" id="KW-0488">Methylation</keyword>
<keyword evidence="3" id="KW-0479">Metal-binding</keyword>
<dbReference type="SUPFAM" id="SSF55008">
    <property type="entry name" value="HMA, heavy metal-associated domain"/>
    <property type="match status" value="1"/>
</dbReference>
<dbReference type="GO" id="GO:0009626">
    <property type="term" value="P:plant-type hypersensitive response"/>
    <property type="evidence" value="ECO:0007669"/>
    <property type="project" value="UniProtKB-KW"/>
</dbReference>
<evidence type="ECO:0000256" key="1">
    <source>
        <dbReference type="ARBA" id="ARBA00004170"/>
    </source>
</evidence>
<proteinExistence type="inferred from homology"/>
<dbReference type="Gene3D" id="3.30.70.100">
    <property type="match status" value="1"/>
</dbReference>
<dbReference type="GO" id="GO:0016020">
    <property type="term" value="C:membrane"/>
    <property type="evidence" value="ECO:0007669"/>
    <property type="project" value="UniProtKB-SubCell"/>
</dbReference>
<dbReference type="GO" id="GO:0046872">
    <property type="term" value="F:metal ion binding"/>
    <property type="evidence" value="ECO:0007669"/>
    <property type="project" value="UniProtKB-KW"/>
</dbReference>
<reference evidence="9" key="3">
    <citation type="submission" date="2020-06" db="EMBL/GenBank/DDBJ databases">
        <title>Helianthus annuus Genome sequencing and assembly Release 2.</title>
        <authorList>
            <person name="Gouzy J."/>
            <person name="Langlade N."/>
            <person name="Munos S."/>
        </authorList>
    </citation>
    <scope>NUCLEOTIDE SEQUENCE</scope>
    <source>
        <tissue evidence="9">Leaves</tissue>
    </source>
</reference>
<dbReference type="OrthoDB" id="1923658at2759"/>
<sequence>MPESKKIVIKVDVHDNKCKRKALKAVSSLEGIESLAMDMKDRKLTVIGEVDPVCIVGKLKKWHPEILTVGPPKDDKKKDDEKKKKEEEEAIKIWQEYIRLYGYPSGPCMPPQYCVRGVDEYPSGCVIC</sequence>
<comment type="subcellular location">
    <subcellularLocation>
        <location evidence="1">Membrane</location>
        <topology evidence="1">Peripheral membrane protein</topology>
    </subcellularLocation>
</comment>
<gene>
    <name evidence="10" type="ORF">HannXRQ_Chr13g0393911</name>
    <name evidence="9" type="ORF">HanXRQr2_Chr13g0577301</name>
</gene>
<evidence type="ECO:0000256" key="7">
    <source>
        <dbReference type="SAM" id="MobiDB-lite"/>
    </source>
</evidence>
<feature type="region of interest" description="Disordered" evidence="7">
    <location>
        <begin position="66"/>
        <end position="86"/>
    </location>
</feature>
<evidence type="ECO:0000256" key="5">
    <source>
        <dbReference type="ARBA" id="ARBA00023289"/>
    </source>
</evidence>
<dbReference type="PANTHER" id="PTHR45811:SF66">
    <property type="entry name" value="HEAVY METAL-ASSOCIATED DOMAIN, HMA, HEAVY METAL-ASSOCIATED DOMAIN SUPERFAMILY"/>
    <property type="match status" value="1"/>
</dbReference>
<protein>
    <submittedName>
        <fullName evidence="9">Heavy metal-associated domain, HMA, heavy metal-associated domain superfamily</fullName>
    </submittedName>
    <submittedName>
        <fullName evidence="10">Putative heavy metal transport/detoxification superfamily protein</fullName>
    </submittedName>
</protein>